<dbReference type="GO" id="GO:0000145">
    <property type="term" value="C:exocyst"/>
    <property type="evidence" value="ECO:0007669"/>
    <property type="project" value="InterPro"/>
</dbReference>
<dbReference type="Pfam" id="PF03081">
    <property type="entry name" value="Exo70_C"/>
    <property type="match status" value="1"/>
</dbReference>
<evidence type="ECO:0000313" key="7">
    <source>
        <dbReference type="Proteomes" id="UP001371456"/>
    </source>
</evidence>
<dbReference type="InterPro" id="IPR046364">
    <property type="entry name" value="Exo70_C"/>
</dbReference>
<dbReference type="EMBL" id="JBANQN010000011">
    <property type="protein sequence ID" value="KAK6776873.1"/>
    <property type="molecule type" value="Genomic_DNA"/>
</dbReference>
<dbReference type="PANTHER" id="PTHR12542:SF88">
    <property type="entry name" value="EXOCYST SUBUNIT EXO70 FAMILY PROTEIN"/>
    <property type="match status" value="1"/>
</dbReference>
<sequence length="635" mass="71493">MRSSHFSPSRPSSPLHSSTTSNDSPSRHTSFSQTLMEDTINEAGAIIKKWDLDTSSSTSYNRVANLFRDHREEALKFLDAVTNLQHGMHFVIKECSSSELLVQAQNLMQIAMKRLQKEMYTMLSGNRYFLDSETLSTRSSRQSTRSSVSDDDEHDDEITNTEVSPRASEVEMVSELVMANLKALADCMIGAGYGKECAKIYNLNRKSVIDETLYYLGVEKLTSSQIQKMDWEMLEKKTKNWLGAVKIAVSTLFHGEKILCDHVFSASDAIRETCFSEIARESAITLFAFPEMVAKYKKLSLEKMFTVLDLYNSISELWDEIELIFSFSSFEIVKSQAMASLVKLGEAARLMLSEFESAIQKDTSKAKAGGGVHPLTRYVMNYLVFLGDYSGAFAEIIGDLPLSVQSPLPESYFMSPIPDEDDSPSSAVSVRLAWLVLVLLCKLDGKAQLYKDVSLSYLFLANNLNYVVSKVKKSNLKFLLGSDWLSKHEMKIRQYISNYERMGWNKVLTSLPENSTAEMSSPEAREWFIKFNSGFEEAYRVQNSWVIPDPKLRDEVKISLSRKIVSGYRIFYEKYRESLRSGGVKSVIRFAPDDLQNYLSDLFYGTGQSEQGTTAYGSASPSVSISTLSSPSHGH</sequence>
<dbReference type="PANTHER" id="PTHR12542">
    <property type="entry name" value="EXOCYST COMPLEX PROTEIN EXO70"/>
    <property type="match status" value="1"/>
</dbReference>
<evidence type="ECO:0000256" key="1">
    <source>
        <dbReference type="ARBA" id="ARBA00006756"/>
    </source>
</evidence>
<dbReference type="AlphaFoldDB" id="A0AAN8T362"/>
<evidence type="ECO:0000313" key="6">
    <source>
        <dbReference type="EMBL" id="KAK6776873.1"/>
    </source>
</evidence>
<dbReference type="InterPro" id="IPR004140">
    <property type="entry name" value="Exo70"/>
</dbReference>
<dbReference type="GO" id="GO:0006887">
    <property type="term" value="P:exocytosis"/>
    <property type="evidence" value="ECO:0007669"/>
    <property type="project" value="UniProtKB-KW"/>
</dbReference>
<dbReference type="GO" id="GO:0015031">
    <property type="term" value="P:protein transport"/>
    <property type="evidence" value="ECO:0007669"/>
    <property type="project" value="UniProtKB-KW"/>
</dbReference>
<dbReference type="Pfam" id="PF20669">
    <property type="entry name" value="Exo70_N"/>
    <property type="match status" value="1"/>
</dbReference>
<feature type="region of interest" description="Disordered" evidence="4">
    <location>
        <begin position="140"/>
        <end position="165"/>
    </location>
</feature>
<dbReference type="InterPro" id="IPR016159">
    <property type="entry name" value="Cullin_repeat-like_dom_sf"/>
</dbReference>
<feature type="compositionally biased region" description="Low complexity" evidence="4">
    <location>
        <begin position="618"/>
        <end position="635"/>
    </location>
</feature>
<keyword evidence="7" id="KW-1185">Reference proteome</keyword>
<proteinExistence type="inferred from homology"/>
<name>A0AAN8T362_SOLBU</name>
<comment type="function">
    <text evidence="3">Component of the exocyst complex.</text>
</comment>
<dbReference type="FunFam" id="1.20.1280.170:FF:000003">
    <property type="entry name" value="Exocyst subunit Exo70 family protein"/>
    <property type="match status" value="1"/>
</dbReference>
<comment type="similarity">
    <text evidence="1 3">Belongs to the EXO70 family.</text>
</comment>
<feature type="domain" description="Exocyst complex subunit Exo70 C-terminal" evidence="5">
    <location>
        <begin position="239"/>
        <end position="601"/>
    </location>
</feature>
<dbReference type="SUPFAM" id="SSF74788">
    <property type="entry name" value="Cullin repeat-like"/>
    <property type="match status" value="1"/>
</dbReference>
<organism evidence="6 7">
    <name type="scientific">Solanum bulbocastanum</name>
    <name type="common">Wild potato</name>
    <dbReference type="NCBI Taxonomy" id="147425"/>
    <lineage>
        <taxon>Eukaryota</taxon>
        <taxon>Viridiplantae</taxon>
        <taxon>Streptophyta</taxon>
        <taxon>Embryophyta</taxon>
        <taxon>Tracheophyta</taxon>
        <taxon>Spermatophyta</taxon>
        <taxon>Magnoliopsida</taxon>
        <taxon>eudicotyledons</taxon>
        <taxon>Gunneridae</taxon>
        <taxon>Pentapetalae</taxon>
        <taxon>asterids</taxon>
        <taxon>lamiids</taxon>
        <taxon>Solanales</taxon>
        <taxon>Solanaceae</taxon>
        <taxon>Solanoideae</taxon>
        <taxon>Solaneae</taxon>
        <taxon>Solanum</taxon>
    </lineage>
</organism>
<feature type="region of interest" description="Disordered" evidence="4">
    <location>
        <begin position="1"/>
        <end position="30"/>
    </location>
</feature>
<keyword evidence="3" id="KW-0653">Protein transport</keyword>
<comment type="caution">
    <text evidence="6">The sequence shown here is derived from an EMBL/GenBank/DDBJ whole genome shotgun (WGS) entry which is preliminary data.</text>
</comment>
<dbReference type="GO" id="GO:0005546">
    <property type="term" value="F:phosphatidylinositol-4,5-bisphosphate binding"/>
    <property type="evidence" value="ECO:0007669"/>
    <property type="project" value="InterPro"/>
</dbReference>
<keyword evidence="3" id="KW-0268">Exocytosis</keyword>
<evidence type="ECO:0000256" key="2">
    <source>
        <dbReference type="ARBA" id="ARBA00022448"/>
    </source>
</evidence>
<protein>
    <recommendedName>
        <fullName evidence="3">Exocyst subunit Exo70 family protein</fullName>
    </recommendedName>
</protein>
<evidence type="ECO:0000259" key="5">
    <source>
        <dbReference type="Pfam" id="PF03081"/>
    </source>
</evidence>
<dbReference type="Gene3D" id="1.20.1280.170">
    <property type="entry name" value="Exocyst complex component Exo70"/>
    <property type="match status" value="1"/>
</dbReference>
<reference evidence="6 7" key="1">
    <citation type="submission" date="2024-02" db="EMBL/GenBank/DDBJ databases">
        <title>de novo genome assembly of Solanum bulbocastanum strain 11H21.</title>
        <authorList>
            <person name="Hosaka A.J."/>
        </authorList>
    </citation>
    <scope>NUCLEOTIDE SEQUENCE [LARGE SCALE GENOMIC DNA]</scope>
    <source>
        <tissue evidence="6">Young leaves</tissue>
    </source>
</reference>
<dbReference type="Proteomes" id="UP001371456">
    <property type="component" value="Unassembled WGS sequence"/>
</dbReference>
<evidence type="ECO:0000256" key="4">
    <source>
        <dbReference type="SAM" id="MobiDB-lite"/>
    </source>
</evidence>
<feature type="compositionally biased region" description="Low complexity" evidence="4">
    <location>
        <begin position="1"/>
        <end position="21"/>
    </location>
</feature>
<gene>
    <name evidence="6" type="ORF">RDI58_027874</name>
</gene>
<keyword evidence="2 3" id="KW-0813">Transport</keyword>
<feature type="compositionally biased region" description="Acidic residues" evidence="4">
    <location>
        <begin position="149"/>
        <end position="159"/>
    </location>
</feature>
<evidence type="ECO:0000256" key="3">
    <source>
        <dbReference type="RuleBase" id="RU365026"/>
    </source>
</evidence>
<accession>A0AAN8T362</accession>
<feature type="region of interest" description="Disordered" evidence="4">
    <location>
        <begin position="614"/>
        <end position="635"/>
    </location>
</feature>